<dbReference type="HAMAP" id="MF_01084">
    <property type="entry name" value="Diphthine_synth"/>
    <property type="match status" value="1"/>
</dbReference>
<evidence type="ECO:0000313" key="10">
    <source>
        <dbReference type="EMBL" id="RFA96782.1"/>
    </source>
</evidence>
<dbReference type="CDD" id="cd11647">
    <property type="entry name" value="DHP5_DphB"/>
    <property type="match status" value="1"/>
</dbReference>
<dbReference type="Gene3D" id="3.30.950.10">
    <property type="entry name" value="Methyltransferase, Cobalt-precorrin-4 Transmethylase, Domain 2"/>
    <property type="match status" value="1"/>
</dbReference>
<feature type="binding site" evidence="6 7">
    <location>
        <begin position="111"/>
        <end position="112"/>
    </location>
    <ligand>
        <name>S-adenosyl-L-methionine</name>
        <dbReference type="ChEBI" id="CHEBI:59789"/>
    </ligand>
</feature>
<organism evidence="10 11">
    <name type="scientific">Pyrobaculum aerophilum</name>
    <dbReference type="NCBI Taxonomy" id="13773"/>
    <lineage>
        <taxon>Archaea</taxon>
        <taxon>Thermoproteota</taxon>
        <taxon>Thermoprotei</taxon>
        <taxon>Thermoproteales</taxon>
        <taxon>Thermoproteaceae</taxon>
        <taxon>Pyrobaculum</taxon>
    </lineage>
</organism>
<comment type="caution">
    <text evidence="10">The sequence shown here is derived from an EMBL/GenBank/DDBJ whole genome shotgun (WGS) entry which is preliminary data.</text>
</comment>
<dbReference type="EMBL" id="DUJP01000035">
    <property type="protein sequence ID" value="HII47887.1"/>
    <property type="molecule type" value="Genomic_DNA"/>
</dbReference>
<evidence type="ECO:0000256" key="3">
    <source>
        <dbReference type="ARBA" id="ARBA00022603"/>
    </source>
</evidence>
<evidence type="ECO:0000256" key="6">
    <source>
        <dbReference type="HAMAP-Rule" id="MF_01084"/>
    </source>
</evidence>
<evidence type="ECO:0000256" key="2">
    <source>
        <dbReference type="ARBA" id="ARBA00006729"/>
    </source>
</evidence>
<dbReference type="EC" id="2.1.1.98" evidence="6"/>
<feature type="binding site" evidence="6 7">
    <location>
        <position position="205"/>
    </location>
    <ligand>
        <name>S-adenosyl-L-methionine</name>
        <dbReference type="ChEBI" id="CHEBI:59789"/>
    </ligand>
</feature>
<dbReference type="InterPro" id="IPR000878">
    <property type="entry name" value="4pyrrol_Mease"/>
</dbReference>
<protein>
    <recommendedName>
        <fullName evidence="6">Diphthine synthase</fullName>
        <ecNumber evidence="6">2.1.1.98</ecNumber>
    </recommendedName>
    <alternativeName>
        <fullName evidence="6">Diphthamide biosynthesis methyltransferase</fullName>
    </alternativeName>
</protein>
<dbReference type="GO" id="GO:0017183">
    <property type="term" value="P:protein histidyl modification to diphthamide"/>
    <property type="evidence" value="ECO:0007669"/>
    <property type="project" value="UniProtKB-UniRule"/>
</dbReference>
<dbReference type="GeneID" id="1465515"/>
<keyword evidence="4 6" id="KW-0808">Transferase</keyword>
<dbReference type="OMA" id="HNASIMS"/>
<evidence type="ECO:0000256" key="7">
    <source>
        <dbReference type="PIRSR" id="PIRSR036432-1"/>
    </source>
</evidence>
<keyword evidence="5 6" id="KW-0949">S-adenosyl-L-methionine</keyword>
<reference evidence="10 11" key="1">
    <citation type="submission" date="2017-07" db="EMBL/GenBank/DDBJ databases">
        <title>Draft genome sequence of aerobic hyperthermophilic archaea, Pyrobaculum aerophilum YKB31 and YKB32.</title>
        <authorList>
            <person name="Mochizuki T."/>
            <person name="Berliner A.J."/>
            <person name="Yoshida-Takashima Y."/>
            <person name="Takaki Y."/>
            <person name="Nunoura T."/>
            <person name="Takai K."/>
        </authorList>
    </citation>
    <scope>NUCLEOTIDE SEQUENCE [LARGE SCALE GENOMIC DNA]</scope>
    <source>
        <strain evidence="10 11">YKB31</strain>
    </source>
</reference>
<proteinExistence type="inferred from homology"/>
<dbReference type="InterPro" id="IPR035996">
    <property type="entry name" value="4pyrrol_Methylase_sf"/>
</dbReference>
<dbReference type="Proteomes" id="UP000651120">
    <property type="component" value="Unassembled WGS sequence"/>
</dbReference>
<dbReference type="PANTHER" id="PTHR10882">
    <property type="entry name" value="DIPHTHINE SYNTHASE"/>
    <property type="match status" value="1"/>
</dbReference>
<dbReference type="PANTHER" id="PTHR10882:SF0">
    <property type="entry name" value="DIPHTHINE METHYL ESTER SYNTHASE"/>
    <property type="match status" value="1"/>
</dbReference>
<dbReference type="NCBIfam" id="TIGR00522">
    <property type="entry name" value="dph5"/>
    <property type="match status" value="1"/>
</dbReference>
<feature type="binding site" evidence="6 7">
    <location>
        <position position="163"/>
    </location>
    <ligand>
        <name>S-adenosyl-L-methionine</name>
        <dbReference type="ChEBI" id="CHEBI:59789"/>
    </ligand>
</feature>
<comment type="similarity">
    <text evidence="2 6">Belongs to the diphthine synthase family.</text>
</comment>
<dbReference type="SMR" id="A0A371R0F3"/>
<dbReference type="Proteomes" id="UP000257123">
    <property type="component" value="Unassembled WGS sequence"/>
</dbReference>
<comment type="subunit">
    <text evidence="6">Homodimer.</text>
</comment>
<dbReference type="SUPFAM" id="SSF53790">
    <property type="entry name" value="Tetrapyrrole methylase"/>
    <property type="match status" value="1"/>
</dbReference>
<dbReference type="AlphaFoldDB" id="A0A371R0F3"/>
<dbReference type="RefSeq" id="WP_011007749.1">
    <property type="nucleotide sequence ID" value="NZ_DAIOPL010000026.1"/>
</dbReference>
<evidence type="ECO:0000256" key="4">
    <source>
        <dbReference type="ARBA" id="ARBA00022679"/>
    </source>
</evidence>
<dbReference type="EMBL" id="NMUE01000010">
    <property type="protein sequence ID" value="RFA96782.1"/>
    <property type="molecule type" value="Genomic_DNA"/>
</dbReference>
<sequence length="254" mass="27572">MLSLVGLGPGRGYVTEAAAEAIKNADCVFYEDYTAPLDVEALRRLARGEPIRLTRADLEDHSGRKIFECLKEGKRAVLVTGGDPMLATAHAAILALARRRGYRVEVVPGVSIICAAFSLSCLSIYKLGGVATVTYPRGGVYSTRPYDLVEQNLQRGLHTLLLLDVREDGRFMPPREGAEVLLQLEERVGRGLFKEDLPIVVVYKVGWGGSAVYATLGEIARSDLEGPAVFIVPSRLGPVEKECLEGLSARSSTR</sequence>
<evidence type="ECO:0000259" key="8">
    <source>
        <dbReference type="Pfam" id="PF00590"/>
    </source>
</evidence>
<comment type="caution">
    <text evidence="6">Lacks conserved residue(s) required for the propagation of feature annotation.</text>
</comment>
<dbReference type="InterPro" id="IPR004551">
    <property type="entry name" value="Dphthn_synthase"/>
</dbReference>
<feature type="domain" description="Tetrapyrrole methylase" evidence="8">
    <location>
        <begin position="1"/>
        <end position="219"/>
    </location>
</feature>
<dbReference type="PIRSF" id="PIRSF036432">
    <property type="entry name" value="Diphthine_synth"/>
    <property type="match status" value="1"/>
</dbReference>
<accession>A0A371R0F3</accession>
<name>A0A371R0F3_9CREN</name>
<gene>
    <name evidence="10" type="primary">dph5</name>
    <name evidence="6" type="synonym">dphB</name>
    <name evidence="10" type="ORF">CGL51_04500</name>
    <name evidence="9" type="ORF">HA333_10760</name>
</gene>
<dbReference type="InterPro" id="IPR014777">
    <property type="entry name" value="4pyrrole_Mease_sub1"/>
</dbReference>
<evidence type="ECO:0000313" key="11">
    <source>
        <dbReference type="Proteomes" id="UP000257123"/>
    </source>
</evidence>
<feature type="binding site" evidence="6 7">
    <location>
        <position position="86"/>
    </location>
    <ligand>
        <name>S-adenosyl-L-methionine</name>
        <dbReference type="ChEBI" id="CHEBI:59789"/>
    </ligand>
</feature>
<dbReference type="GO" id="GO:0032259">
    <property type="term" value="P:methylation"/>
    <property type="evidence" value="ECO:0007669"/>
    <property type="project" value="UniProtKB-KW"/>
</dbReference>
<dbReference type="InterPro" id="IPR014776">
    <property type="entry name" value="4pyrrole_Mease_sub2"/>
</dbReference>
<comment type="catalytic activity">
    <reaction evidence="6">
        <text>2-[(3S)-amino-3-carboxypropyl]-L-histidyl-[translation elongation factor 2] + 3 S-adenosyl-L-methionine = diphthine-[translation elongation factor 2] + 3 S-adenosyl-L-homocysteine + 3 H(+)</text>
        <dbReference type="Rhea" id="RHEA:36415"/>
        <dbReference type="Rhea" id="RHEA-COMP:9749"/>
        <dbReference type="Rhea" id="RHEA-COMP:10172"/>
        <dbReference type="ChEBI" id="CHEBI:15378"/>
        <dbReference type="ChEBI" id="CHEBI:57856"/>
        <dbReference type="ChEBI" id="CHEBI:59789"/>
        <dbReference type="ChEBI" id="CHEBI:73995"/>
        <dbReference type="ChEBI" id="CHEBI:82696"/>
        <dbReference type="EC" id="2.1.1.98"/>
    </reaction>
</comment>
<comment type="function">
    <text evidence="6">S-adenosyl-L-methionine-dependent methyltransferase that catalyzes the trimethylation of the amino group of the modified target histidine residue in translation elongation factor 2 (EF-2), to form an intermediate called diphthine. The three successive methylation reactions represent the second step of diphthamide biosynthesis.</text>
</comment>
<dbReference type="Gene3D" id="3.40.1010.10">
    <property type="entry name" value="Cobalt-precorrin-4 Transmethylase, Domain 1"/>
    <property type="match status" value="1"/>
</dbReference>
<dbReference type="Pfam" id="PF00590">
    <property type="entry name" value="TP_methylase"/>
    <property type="match status" value="1"/>
</dbReference>
<feature type="binding site" evidence="6 7">
    <location>
        <position position="83"/>
    </location>
    <ligand>
        <name>S-adenosyl-L-methionine</name>
        <dbReference type="ChEBI" id="CHEBI:59789"/>
    </ligand>
</feature>
<reference evidence="9" key="2">
    <citation type="journal article" date="2020" name="bioRxiv">
        <title>A rank-normalized archaeal taxonomy based on genome phylogeny resolves widespread incomplete and uneven classifications.</title>
        <authorList>
            <person name="Rinke C."/>
            <person name="Chuvochina M."/>
            <person name="Mussig A.J."/>
            <person name="Chaumeil P.-A."/>
            <person name="Waite D.W."/>
            <person name="Whitman W.B."/>
            <person name="Parks D.H."/>
            <person name="Hugenholtz P."/>
        </authorList>
    </citation>
    <scope>NUCLEOTIDE SEQUENCE</scope>
    <source>
        <strain evidence="9">UBA8839</strain>
    </source>
</reference>
<keyword evidence="3 6" id="KW-0489">Methyltransferase</keyword>
<dbReference type="UniPathway" id="UPA00559"/>
<dbReference type="GO" id="GO:0004164">
    <property type="term" value="F:diphthine synthase activity"/>
    <property type="evidence" value="ECO:0007669"/>
    <property type="project" value="UniProtKB-UniRule"/>
</dbReference>
<evidence type="ECO:0000256" key="1">
    <source>
        <dbReference type="ARBA" id="ARBA00005156"/>
    </source>
</evidence>
<comment type="pathway">
    <text evidence="1 6">Protein modification; peptidyl-diphthamide biosynthesis.</text>
</comment>
<evidence type="ECO:0000256" key="5">
    <source>
        <dbReference type="ARBA" id="ARBA00022691"/>
    </source>
</evidence>
<evidence type="ECO:0000313" key="9">
    <source>
        <dbReference type="EMBL" id="HII47887.1"/>
    </source>
</evidence>